<evidence type="ECO:0000313" key="3">
    <source>
        <dbReference type="Proteomes" id="UP000759537"/>
    </source>
</evidence>
<dbReference type="PANTHER" id="PTHR47766:SF1">
    <property type="entry name" value="PROTEIN EFR3"/>
    <property type="match status" value="1"/>
</dbReference>
<dbReference type="PROSITE" id="PS51257">
    <property type="entry name" value="PROKAR_LIPOPROTEIN"/>
    <property type="match status" value="1"/>
</dbReference>
<dbReference type="PANTHER" id="PTHR47766">
    <property type="entry name" value="PROTEIN EFR3"/>
    <property type="match status" value="1"/>
</dbReference>
<dbReference type="OrthoDB" id="274691at2759"/>
<comment type="caution">
    <text evidence="2">The sequence shown here is derived from an EMBL/GenBank/DDBJ whole genome shotgun (WGS) entry which is preliminary data.</text>
</comment>
<feature type="compositionally biased region" description="Polar residues" evidence="1">
    <location>
        <begin position="495"/>
        <end position="508"/>
    </location>
</feature>
<protein>
    <recommendedName>
        <fullName evidence="4">Protein EFR3</fullName>
    </recommendedName>
</protein>
<feature type="region of interest" description="Disordered" evidence="1">
    <location>
        <begin position="495"/>
        <end position="530"/>
    </location>
</feature>
<dbReference type="Proteomes" id="UP000759537">
    <property type="component" value="Unassembled WGS sequence"/>
</dbReference>
<evidence type="ECO:0000313" key="2">
    <source>
        <dbReference type="EMBL" id="KAF8484868.1"/>
    </source>
</evidence>
<gene>
    <name evidence="2" type="ORF">DFH94DRAFT_623416</name>
</gene>
<reference evidence="2" key="2">
    <citation type="journal article" date="2020" name="Nat. Commun.">
        <title>Large-scale genome sequencing of mycorrhizal fungi provides insights into the early evolution of symbiotic traits.</title>
        <authorList>
            <person name="Miyauchi S."/>
            <person name="Kiss E."/>
            <person name="Kuo A."/>
            <person name="Drula E."/>
            <person name="Kohler A."/>
            <person name="Sanchez-Garcia M."/>
            <person name="Morin E."/>
            <person name="Andreopoulos B."/>
            <person name="Barry K.W."/>
            <person name="Bonito G."/>
            <person name="Buee M."/>
            <person name="Carver A."/>
            <person name="Chen C."/>
            <person name="Cichocki N."/>
            <person name="Clum A."/>
            <person name="Culley D."/>
            <person name="Crous P.W."/>
            <person name="Fauchery L."/>
            <person name="Girlanda M."/>
            <person name="Hayes R.D."/>
            <person name="Keri Z."/>
            <person name="LaButti K."/>
            <person name="Lipzen A."/>
            <person name="Lombard V."/>
            <person name="Magnuson J."/>
            <person name="Maillard F."/>
            <person name="Murat C."/>
            <person name="Nolan M."/>
            <person name="Ohm R.A."/>
            <person name="Pangilinan J."/>
            <person name="Pereira M.F."/>
            <person name="Perotto S."/>
            <person name="Peter M."/>
            <person name="Pfister S."/>
            <person name="Riley R."/>
            <person name="Sitrit Y."/>
            <person name="Stielow J.B."/>
            <person name="Szollosi G."/>
            <person name="Zifcakova L."/>
            <person name="Stursova M."/>
            <person name="Spatafora J.W."/>
            <person name="Tedersoo L."/>
            <person name="Vaario L.M."/>
            <person name="Yamada A."/>
            <person name="Yan M."/>
            <person name="Wang P."/>
            <person name="Xu J."/>
            <person name="Bruns T."/>
            <person name="Baldrian P."/>
            <person name="Vilgalys R."/>
            <person name="Dunand C."/>
            <person name="Henrissat B."/>
            <person name="Grigoriev I.V."/>
            <person name="Hibbett D."/>
            <person name="Nagy L.G."/>
            <person name="Martin F.M."/>
        </authorList>
    </citation>
    <scope>NUCLEOTIDE SEQUENCE</scope>
    <source>
        <strain evidence="2">Prilba</strain>
    </source>
</reference>
<feature type="compositionally biased region" description="Basic and acidic residues" evidence="1">
    <location>
        <begin position="510"/>
        <end position="521"/>
    </location>
</feature>
<accession>A0A9P5N2Q2</accession>
<dbReference type="InterPro" id="IPR039786">
    <property type="entry name" value="EFR3"/>
</dbReference>
<evidence type="ECO:0000256" key="1">
    <source>
        <dbReference type="SAM" id="MobiDB-lite"/>
    </source>
</evidence>
<name>A0A9P5N2Q2_9AGAM</name>
<feature type="region of interest" description="Disordered" evidence="1">
    <location>
        <begin position="961"/>
        <end position="1023"/>
    </location>
</feature>
<keyword evidence="3" id="KW-1185">Reference proteome</keyword>
<dbReference type="EMBL" id="WHVB01000003">
    <property type="protein sequence ID" value="KAF8484868.1"/>
    <property type="molecule type" value="Genomic_DNA"/>
</dbReference>
<sequence>MRLLFSPNHVQLIAACYPPSASLLTSGPHYLPNAQELSRLTYYAANRPGKIQKLGEELQKRIKSEGRKALSNNLRSRASLLISLSIFKALATECRRDILLLTSSLLASVDTVLSTFPSDIDVSAKAANLASPSLRFIAWTTFTDGRLVGVDQAVTHDYLSVLGLFSRMSRTSSSSDSELTNRTRLVGLAALTSVVTSEALYSSSTFNVQASTLVPALLSNLQEVELSALEDESANLRQKPLSPYLDEFRARPIIERRAASIHLHIDRERGPTKTDVSGACLRALSRLFDHSGGGQIVSIMQAVMASLDEIKGWEKKRHCCWLAVKATEWTQYQFRDTVPTRLIDRLLREQDVPTTTTLHLTLAAMITDVFKAPIPLVMPTSDVISNLISLILRRAAIDPSDSLLLPLTECIGALSTHVYYADQIHDLASELISRLVSTEATGLSGLERDSSDKGRAQALRALVAGLVGLMHTPARRVDERPSAETPRLEQEFTFNSQKLADSAQSQNGDKPARTSTDRADGEANLTKRTKISPETWQDTLNLICNVDFPVRSDYARALVVYLESEISTRGEYTDGDGVRRNRPLAVSQIQQTGNIIAARYGDKATRFLHAIHVYLYILATSPTFHSPAHSPSPARSPARDVPEAVTVIPATPDASREAIGGVEDRSSPARSQYRYSLSLPTRARKLSLVRRIISRLPSRITPSSLPLATASDYRNIASILTRIHEKLPIHGLLTGVPFLLTLSSVMHVDDITDSACLGMIWTIREVVSRVWLIVGEAWHCKELVEMAKKALSSMPFSSCLPPEEARTPGQLADPEVPIQISPVNDTESVWSGVTFQAALDALASSKNALEATGMDREALHKRLSTPWTAESAFRDSMEPQSSYDPLRRDGISPHLRLAPALMHIENLSLQSLARSTRGVGVTDLRDALEGRSSLSNPALANNAPSVSTLDMSIREDAMHKLRTARSRPEKSKAAGGPSEVRDMLNKLHIGKSSNGSNLLRAPFTGLQKQEARKPPTIVPPYKS</sequence>
<dbReference type="AlphaFoldDB" id="A0A9P5N2Q2"/>
<proteinExistence type="predicted"/>
<organism evidence="2 3">
    <name type="scientific">Russula ochroleuca</name>
    <dbReference type="NCBI Taxonomy" id="152965"/>
    <lineage>
        <taxon>Eukaryota</taxon>
        <taxon>Fungi</taxon>
        <taxon>Dikarya</taxon>
        <taxon>Basidiomycota</taxon>
        <taxon>Agaricomycotina</taxon>
        <taxon>Agaricomycetes</taxon>
        <taxon>Russulales</taxon>
        <taxon>Russulaceae</taxon>
        <taxon>Russula</taxon>
    </lineage>
</organism>
<reference evidence="2" key="1">
    <citation type="submission" date="2019-10" db="EMBL/GenBank/DDBJ databases">
        <authorList>
            <consortium name="DOE Joint Genome Institute"/>
            <person name="Kuo A."/>
            <person name="Miyauchi S."/>
            <person name="Kiss E."/>
            <person name="Drula E."/>
            <person name="Kohler A."/>
            <person name="Sanchez-Garcia M."/>
            <person name="Andreopoulos B."/>
            <person name="Barry K.W."/>
            <person name="Bonito G."/>
            <person name="Buee M."/>
            <person name="Carver A."/>
            <person name="Chen C."/>
            <person name="Cichocki N."/>
            <person name="Clum A."/>
            <person name="Culley D."/>
            <person name="Crous P.W."/>
            <person name="Fauchery L."/>
            <person name="Girlanda M."/>
            <person name="Hayes R."/>
            <person name="Keri Z."/>
            <person name="LaButti K."/>
            <person name="Lipzen A."/>
            <person name="Lombard V."/>
            <person name="Magnuson J."/>
            <person name="Maillard F."/>
            <person name="Morin E."/>
            <person name="Murat C."/>
            <person name="Nolan M."/>
            <person name="Ohm R."/>
            <person name="Pangilinan J."/>
            <person name="Pereira M."/>
            <person name="Perotto S."/>
            <person name="Peter M."/>
            <person name="Riley R."/>
            <person name="Sitrit Y."/>
            <person name="Stielow B."/>
            <person name="Szollosi G."/>
            <person name="Zifcakova L."/>
            <person name="Stursova M."/>
            <person name="Spatafora J.W."/>
            <person name="Tedersoo L."/>
            <person name="Vaario L.-M."/>
            <person name="Yamada A."/>
            <person name="Yan M."/>
            <person name="Wang P."/>
            <person name="Xu J."/>
            <person name="Bruns T."/>
            <person name="Baldrian P."/>
            <person name="Vilgalys R."/>
            <person name="Henrissat B."/>
            <person name="Grigoriev I.V."/>
            <person name="Hibbett D."/>
            <person name="Nagy L.G."/>
            <person name="Martin F.M."/>
        </authorList>
    </citation>
    <scope>NUCLEOTIDE SEQUENCE</scope>
    <source>
        <strain evidence="2">Prilba</strain>
    </source>
</reference>
<dbReference type="GO" id="GO:0072659">
    <property type="term" value="P:protein localization to plasma membrane"/>
    <property type="evidence" value="ECO:0007669"/>
    <property type="project" value="InterPro"/>
</dbReference>
<evidence type="ECO:0008006" key="4">
    <source>
        <dbReference type="Google" id="ProtNLM"/>
    </source>
</evidence>